<gene>
    <name evidence="1" type="ORF">RRG08_017570</name>
</gene>
<keyword evidence="2" id="KW-1185">Reference proteome</keyword>
<protein>
    <submittedName>
        <fullName evidence="1">Uncharacterized protein</fullName>
    </submittedName>
</protein>
<name>A0AAE1E767_9GAST</name>
<dbReference type="EMBL" id="JAWDGP010000935">
    <property type="protein sequence ID" value="KAK3796080.1"/>
    <property type="molecule type" value="Genomic_DNA"/>
</dbReference>
<sequence length="104" mass="11238">MPNCGVLLPLANILPAEQSEPVSLGSRCSEPWKGKLSLETHNMAEKDARNVNSPSPFVQPATFVFVKPLSSLDLTTNTFVTPSFLSVSARRAVPTQQEPGELSE</sequence>
<dbReference type="Proteomes" id="UP001283361">
    <property type="component" value="Unassembled WGS sequence"/>
</dbReference>
<accession>A0AAE1E767</accession>
<proteinExistence type="predicted"/>
<evidence type="ECO:0000313" key="2">
    <source>
        <dbReference type="Proteomes" id="UP001283361"/>
    </source>
</evidence>
<dbReference type="AlphaFoldDB" id="A0AAE1E767"/>
<reference evidence="1" key="1">
    <citation type="journal article" date="2023" name="G3 (Bethesda)">
        <title>A reference genome for the long-term kleptoplast-retaining sea slug Elysia crispata morphotype clarki.</title>
        <authorList>
            <person name="Eastman K.E."/>
            <person name="Pendleton A.L."/>
            <person name="Shaikh M.A."/>
            <person name="Suttiyut T."/>
            <person name="Ogas R."/>
            <person name="Tomko P."/>
            <person name="Gavelis G."/>
            <person name="Widhalm J.R."/>
            <person name="Wisecaver J.H."/>
        </authorList>
    </citation>
    <scope>NUCLEOTIDE SEQUENCE</scope>
    <source>
        <strain evidence="1">ECLA1</strain>
    </source>
</reference>
<comment type="caution">
    <text evidence="1">The sequence shown here is derived from an EMBL/GenBank/DDBJ whole genome shotgun (WGS) entry which is preliminary data.</text>
</comment>
<organism evidence="1 2">
    <name type="scientific">Elysia crispata</name>
    <name type="common">lettuce slug</name>
    <dbReference type="NCBI Taxonomy" id="231223"/>
    <lineage>
        <taxon>Eukaryota</taxon>
        <taxon>Metazoa</taxon>
        <taxon>Spiralia</taxon>
        <taxon>Lophotrochozoa</taxon>
        <taxon>Mollusca</taxon>
        <taxon>Gastropoda</taxon>
        <taxon>Heterobranchia</taxon>
        <taxon>Euthyneura</taxon>
        <taxon>Panpulmonata</taxon>
        <taxon>Sacoglossa</taxon>
        <taxon>Placobranchoidea</taxon>
        <taxon>Plakobranchidae</taxon>
        <taxon>Elysia</taxon>
    </lineage>
</organism>
<evidence type="ECO:0000313" key="1">
    <source>
        <dbReference type="EMBL" id="KAK3796080.1"/>
    </source>
</evidence>